<comment type="cofactor">
    <cofactor evidence="1">
        <name>thiamine diphosphate</name>
        <dbReference type="ChEBI" id="CHEBI:58937"/>
    </cofactor>
</comment>
<dbReference type="GO" id="GO:0030976">
    <property type="term" value="F:thiamine pyrophosphate binding"/>
    <property type="evidence" value="ECO:0007669"/>
    <property type="project" value="InterPro"/>
</dbReference>
<reference evidence="5 6" key="1">
    <citation type="submission" date="2019-03" db="EMBL/GenBank/DDBJ databases">
        <title>Genomic Encyclopedia of Type Strains, Phase IV (KMG-IV): sequencing the most valuable type-strain genomes for metagenomic binning, comparative biology and taxonomic classification.</title>
        <authorList>
            <person name="Goeker M."/>
        </authorList>
    </citation>
    <scope>NUCLEOTIDE SEQUENCE [LARGE SCALE GENOMIC DNA]</scope>
    <source>
        <strain evidence="5 6">DSM 16730</strain>
    </source>
</reference>
<dbReference type="CDD" id="cd00568">
    <property type="entry name" value="TPP_enzymes"/>
    <property type="match status" value="1"/>
</dbReference>
<evidence type="ECO:0000259" key="4">
    <source>
        <dbReference type="Pfam" id="PF02775"/>
    </source>
</evidence>
<sequence>MSLYNAIDSNDILLVIGATPDEYTTNHKPFNALETFFLTNIENAYGTIGDSFKHHAKGKYYHVYGPLDDLLRGLLSEAEKQHFLNQPCPPSPDNLNHREVLPPRAGYVDMAAFYLRLHEWWPENSVVFDDVCLAYKDRQYVTQRPNSHLRSYSLYRGSAMGGAFGAAVGTKIASPDSSVFIFTGDGCFRLFSGALGEARDFGIVIFLLNNAYFSIVGQGLPIIMPEVSEDRYHSRLTEIDYCGVARACGWDAEKVNDDLSNLDEILNKIGSRRSRSILVEIPVDPLQTLGLNPRAHNL</sequence>
<evidence type="ECO:0000256" key="1">
    <source>
        <dbReference type="ARBA" id="ARBA00001964"/>
    </source>
</evidence>
<evidence type="ECO:0000256" key="3">
    <source>
        <dbReference type="ARBA" id="ARBA00023052"/>
    </source>
</evidence>
<gene>
    <name evidence="5" type="ORF">EDC54_11236</name>
</gene>
<dbReference type="PROSITE" id="PS00187">
    <property type="entry name" value="TPP_ENZYMES"/>
    <property type="match status" value="1"/>
</dbReference>
<keyword evidence="6" id="KW-1185">Reference proteome</keyword>
<dbReference type="GO" id="GO:0009097">
    <property type="term" value="P:isoleucine biosynthetic process"/>
    <property type="evidence" value="ECO:0007669"/>
    <property type="project" value="TreeGrafter"/>
</dbReference>
<dbReference type="EMBL" id="SMBY01000012">
    <property type="protein sequence ID" value="TCV04055.1"/>
    <property type="molecule type" value="Genomic_DNA"/>
</dbReference>
<dbReference type="Gene3D" id="3.40.50.970">
    <property type="match status" value="1"/>
</dbReference>
<dbReference type="AlphaFoldDB" id="A0A4R3VLQ6"/>
<feature type="domain" description="Thiamine pyrophosphate enzyme TPP-binding" evidence="4">
    <location>
        <begin position="142"/>
        <end position="278"/>
    </location>
</feature>
<dbReference type="Proteomes" id="UP000295433">
    <property type="component" value="Unassembled WGS sequence"/>
</dbReference>
<organism evidence="5 6">
    <name type="scientific">Samsonia erythrinae</name>
    <dbReference type="NCBI Taxonomy" id="160434"/>
    <lineage>
        <taxon>Bacteria</taxon>
        <taxon>Pseudomonadati</taxon>
        <taxon>Pseudomonadota</taxon>
        <taxon>Gammaproteobacteria</taxon>
        <taxon>Enterobacterales</taxon>
        <taxon>Pectobacteriaceae</taxon>
        <taxon>Samsonia</taxon>
    </lineage>
</organism>
<dbReference type="GO" id="GO:0000287">
    <property type="term" value="F:magnesium ion binding"/>
    <property type="evidence" value="ECO:0007669"/>
    <property type="project" value="InterPro"/>
</dbReference>
<dbReference type="PANTHER" id="PTHR18968">
    <property type="entry name" value="THIAMINE PYROPHOSPHATE ENZYMES"/>
    <property type="match status" value="1"/>
</dbReference>
<proteinExistence type="inferred from homology"/>
<dbReference type="GO" id="GO:0003984">
    <property type="term" value="F:acetolactate synthase activity"/>
    <property type="evidence" value="ECO:0007669"/>
    <property type="project" value="TreeGrafter"/>
</dbReference>
<evidence type="ECO:0000313" key="5">
    <source>
        <dbReference type="EMBL" id="TCV04055.1"/>
    </source>
</evidence>
<keyword evidence="3" id="KW-0786">Thiamine pyrophosphate</keyword>
<dbReference type="GO" id="GO:0009099">
    <property type="term" value="P:L-valine biosynthetic process"/>
    <property type="evidence" value="ECO:0007669"/>
    <property type="project" value="TreeGrafter"/>
</dbReference>
<dbReference type="InterPro" id="IPR000399">
    <property type="entry name" value="TPP-bd_CS"/>
</dbReference>
<comment type="caution">
    <text evidence="5">The sequence shown here is derived from an EMBL/GenBank/DDBJ whole genome shotgun (WGS) entry which is preliminary data.</text>
</comment>
<dbReference type="InterPro" id="IPR011766">
    <property type="entry name" value="TPP_enzyme_TPP-bd"/>
</dbReference>
<dbReference type="GO" id="GO:0050660">
    <property type="term" value="F:flavin adenine dinucleotide binding"/>
    <property type="evidence" value="ECO:0007669"/>
    <property type="project" value="TreeGrafter"/>
</dbReference>
<dbReference type="PANTHER" id="PTHR18968:SF13">
    <property type="entry name" value="ACETOLACTATE SYNTHASE CATALYTIC SUBUNIT, MITOCHONDRIAL"/>
    <property type="match status" value="1"/>
</dbReference>
<name>A0A4R3VLQ6_9GAMM</name>
<protein>
    <submittedName>
        <fullName evidence="5">Thiamine pyrophosphate-dependent enzyme</fullName>
    </submittedName>
</protein>
<accession>A0A4R3VLQ6</accession>
<dbReference type="InterPro" id="IPR029061">
    <property type="entry name" value="THDP-binding"/>
</dbReference>
<dbReference type="SUPFAM" id="SSF52518">
    <property type="entry name" value="Thiamin diphosphate-binding fold (THDP-binding)"/>
    <property type="match status" value="1"/>
</dbReference>
<dbReference type="InterPro" id="IPR045229">
    <property type="entry name" value="TPP_enz"/>
</dbReference>
<evidence type="ECO:0000256" key="2">
    <source>
        <dbReference type="ARBA" id="ARBA00007812"/>
    </source>
</evidence>
<dbReference type="GO" id="GO:0005948">
    <property type="term" value="C:acetolactate synthase complex"/>
    <property type="evidence" value="ECO:0007669"/>
    <property type="project" value="TreeGrafter"/>
</dbReference>
<evidence type="ECO:0000313" key="6">
    <source>
        <dbReference type="Proteomes" id="UP000295433"/>
    </source>
</evidence>
<dbReference type="Pfam" id="PF02775">
    <property type="entry name" value="TPP_enzyme_C"/>
    <property type="match status" value="1"/>
</dbReference>
<comment type="similarity">
    <text evidence="2">Belongs to the TPP enzyme family.</text>
</comment>